<dbReference type="EMBL" id="JBBXMP010000154">
    <property type="protein sequence ID" value="KAL0060964.1"/>
    <property type="molecule type" value="Genomic_DNA"/>
</dbReference>
<keyword evidence="1" id="KW-0472">Membrane</keyword>
<organism evidence="2 3">
    <name type="scientific">Marasmius tenuissimus</name>
    <dbReference type="NCBI Taxonomy" id="585030"/>
    <lineage>
        <taxon>Eukaryota</taxon>
        <taxon>Fungi</taxon>
        <taxon>Dikarya</taxon>
        <taxon>Basidiomycota</taxon>
        <taxon>Agaricomycotina</taxon>
        <taxon>Agaricomycetes</taxon>
        <taxon>Agaricomycetidae</taxon>
        <taxon>Agaricales</taxon>
        <taxon>Marasmiineae</taxon>
        <taxon>Marasmiaceae</taxon>
        <taxon>Marasmius</taxon>
    </lineage>
</organism>
<keyword evidence="3" id="KW-1185">Reference proteome</keyword>
<name>A0ABR2ZID1_9AGAR</name>
<feature type="transmembrane region" description="Helical" evidence="1">
    <location>
        <begin position="166"/>
        <end position="187"/>
    </location>
</feature>
<gene>
    <name evidence="2" type="ORF">AAF712_012228</name>
</gene>
<proteinExistence type="predicted"/>
<feature type="transmembrane region" description="Helical" evidence="1">
    <location>
        <begin position="207"/>
        <end position="224"/>
    </location>
</feature>
<evidence type="ECO:0000256" key="1">
    <source>
        <dbReference type="SAM" id="Phobius"/>
    </source>
</evidence>
<protein>
    <submittedName>
        <fullName evidence="2">Uncharacterized protein</fullName>
    </submittedName>
</protein>
<evidence type="ECO:0000313" key="3">
    <source>
        <dbReference type="Proteomes" id="UP001437256"/>
    </source>
</evidence>
<sequence>MATVICICETWLLVRQAIRLFTPLKTGDWQNMANYLYSDSGKTALETTLEVTSSLMNVVVDVISTASTQSGDAENEWPFLLRSYPLGLRSLASLAAPCVGIGETDLRIASNRESYFIGNNVYTGFSIAGAVFNAILTLLAAGRIFWISREASRIMGKDTRRRYRTIIAIILESGVLYPAVMIVSVVMQMTLDPEVSGALRIDLTPTSFVVAGIAPTLIIVRCAYGKAIKNVDRDRVEMSSLHFAPTPKERTEEQTHTTMVD</sequence>
<keyword evidence="1" id="KW-0812">Transmembrane</keyword>
<dbReference type="Proteomes" id="UP001437256">
    <property type="component" value="Unassembled WGS sequence"/>
</dbReference>
<feature type="transmembrane region" description="Helical" evidence="1">
    <location>
        <begin position="121"/>
        <end position="146"/>
    </location>
</feature>
<reference evidence="2 3" key="1">
    <citation type="submission" date="2024-05" db="EMBL/GenBank/DDBJ databases">
        <title>A draft genome resource for the thread blight pathogen Marasmius tenuissimus strain MS-2.</title>
        <authorList>
            <person name="Yulfo-Soto G.E."/>
            <person name="Baruah I.K."/>
            <person name="Amoako-Attah I."/>
            <person name="Bukari Y."/>
            <person name="Meinhardt L.W."/>
            <person name="Bailey B.A."/>
            <person name="Cohen S.P."/>
        </authorList>
    </citation>
    <scope>NUCLEOTIDE SEQUENCE [LARGE SCALE GENOMIC DNA]</scope>
    <source>
        <strain evidence="2 3">MS-2</strain>
    </source>
</reference>
<comment type="caution">
    <text evidence="2">The sequence shown here is derived from an EMBL/GenBank/DDBJ whole genome shotgun (WGS) entry which is preliminary data.</text>
</comment>
<keyword evidence="1" id="KW-1133">Transmembrane helix</keyword>
<accession>A0ABR2ZID1</accession>
<evidence type="ECO:0000313" key="2">
    <source>
        <dbReference type="EMBL" id="KAL0060964.1"/>
    </source>
</evidence>